<organism evidence="1 2">
    <name type="scientific">Nonlabens dokdonensis</name>
    <dbReference type="NCBI Taxonomy" id="328515"/>
    <lineage>
        <taxon>Bacteria</taxon>
        <taxon>Pseudomonadati</taxon>
        <taxon>Bacteroidota</taxon>
        <taxon>Flavobacteriia</taxon>
        <taxon>Flavobacteriales</taxon>
        <taxon>Flavobacteriaceae</taxon>
        <taxon>Nonlabens</taxon>
    </lineage>
</organism>
<protein>
    <recommendedName>
        <fullName evidence="3">STAS/SEC14 domain-containing protein</fullName>
    </recommendedName>
</protein>
<sequence length="125" mass="14944">MNQLRYYDLGYSEVFVFEHYLVNQIKDGVVVNQEHVEVLQNMITRHFFDRDLIYIANRINSYSIDPLIYREVAEIENLKGLAIVVNSDMKMKTAMYEKQFYSRPYEVFYTMNEAIIWAALQLKVL</sequence>
<gene>
    <name evidence="1" type="ORF">A9Q93_03345</name>
</gene>
<accession>A0A1Z8B802</accession>
<evidence type="ECO:0008006" key="3">
    <source>
        <dbReference type="Google" id="ProtNLM"/>
    </source>
</evidence>
<proteinExistence type="predicted"/>
<evidence type="ECO:0000313" key="2">
    <source>
        <dbReference type="Proteomes" id="UP000196102"/>
    </source>
</evidence>
<reference evidence="2" key="1">
    <citation type="journal article" date="2017" name="Proc. Natl. Acad. Sci. U.S.A.">
        <title>Simulation of Deepwater Horizon oil plume reveals substrate specialization within a complex community of hydrocarbon-degraders.</title>
        <authorList>
            <person name="Hu P."/>
            <person name="Dubinsky E.A."/>
            <person name="Probst A.J."/>
            <person name="Wang J."/>
            <person name="Sieber C.M.K."/>
            <person name="Tom L.M."/>
            <person name="Gardinali P."/>
            <person name="Banfield J.F."/>
            <person name="Atlas R.M."/>
            <person name="Andersen G.L."/>
        </authorList>
    </citation>
    <scope>NUCLEOTIDE SEQUENCE [LARGE SCALE GENOMIC DNA]</scope>
</reference>
<dbReference type="Proteomes" id="UP000196102">
    <property type="component" value="Unassembled WGS sequence"/>
</dbReference>
<dbReference type="AlphaFoldDB" id="A0A1Z8B802"/>
<dbReference type="EMBL" id="MAAX01000058">
    <property type="protein sequence ID" value="OUS18715.1"/>
    <property type="molecule type" value="Genomic_DNA"/>
</dbReference>
<evidence type="ECO:0000313" key="1">
    <source>
        <dbReference type="EMBL" id="OUS18715.1"/>
    </source>
</evidence>
<name>A0A1Z8B802_9FLAO</name>
<dbReference type="RefSeq" id="WP_303685970.1">
    <property type="nucleotide sequence ID" value="NZ_CAJXYO010000023.1"/>
</dbReference>
<comment type="caution">
    <text evidence="1">The sequence shown here is derived from an EMBL/GenBank/DDBJ whole genome shotgun (WGS) entry which is preliminary data.</text>
</comment>